<dbReference type="EMBL" id="GBXM01061802">
    <property type="protein sequence ID" value="JAH46775.1"/>
    <property type="molecule type" value="Transcribed_RNA"/>
</dbReference>
<protein>
    <submittedName>
        <fullName evidence="1">Uncharacterized protein</fullName>
    </submittedName>
</protein>
<name>A0A0E9T1F6_ANGAN</name>
<organism evidence="1">
    <name type="scientific">Anguilla anguilla</name>
    <name type="common">European freshwater eel</name>
    <name type="synonym">Muraena anguilla</name>
    <dbReference type="NCBI Taxonomy" id="7936"/>
    <lineage>
        <taxon>Eukaryota</taxon>
        <taxon>Metazoa</taxon>
        <taxon>Chordata</taxon>
        <taxon>Craniata</taxon>
        <taxon>Vertebrata</taxon>
        <taxon>Euteleostomi</taxon>
        <taxon>Actinopterygii</taxon>
        <taxon>Neopterygii</taxon>
        <taxon>Teleostei</taxon>
        <taxon>Anguilliformes</taxon>
        <taxon>Anguillidae</taxon>
        <taxon>Anguilla</taxon>
    </lineage>
</organism>
<accession>A0A0E9T1F6</accession>
<proteinExistence type="predicted"/>
<evidence type="ECO:0000313" key="1">
    <source>
        <dbReference type="EMBL" id="JAH46775.1"/>
    </source>
</evidence>
<reference evidence="1" key="2">
    <citation type="journal article" date="2015" name="Fish Shellfish Immunol.">
        <title>Early steps in the European eel (Anguilla anguilla)-Vibrio vulnificus interaction in the gills: Role of the RtxA13 toxin.</title>
        <authorList>
            <person name="Callol A."/>
            <person name="Pajuelo D."/>
            <person name="Ebbesson L."/>
            <person name="Teles M."/>
            <person name="MacKenzie S."/>
            <person name="Amaro C."/>
        </authorList>
    </citation>
    <scope>NUCLEOTIDE SEQUENCE</scope>
</reference>
<reference evidence="1" key="1">
    <citation type="submission" date="2014-11" db="EMBL/GenBank/DDBJ databases">
        <authorList>
            <person name="Amaro Gonzalez C."/>
        </authorList>
    </citation>
    <scope>NUCLEOTIDE SEQUENCE</scope>
</reference>
<sequence>MAHDSFCVL</sequence>